<evidence type="ECO:0000256" key="1">
    <source>
        <dbReference type="ARBA" id="ARBA00022614"/>
    </source>
</evidence>
<organism evidence="4 5">
    <name type="scientific">Brassica napus</name>
    <name type="common">Rape</name>
    <dbReference type="NCBI Taxonomy" id="3708"/>
    <lineage>
        <taxon>Eukaryota</taxon>
        <taxon>Viridiplantae</taxon>
        <taxon>Streptophyta</taxon>
        <taxon>Embryophyta</taxon>
        <taxon>Tracheophyta</taxon>
        <taxon>Spermatophyta</taxon>
        <taxon>Magnoliopsida</taxon>
        <taxon>eudicotyledons</taxon>
        <taxon>Gunneridae</taxon>
        <taxon>Pentapetalae</taxon>
        <taxon>rosids</taxon>
        <taxon>malvids</taxon>
        <taxon>Brassicales</taxon>
        <taxon>Brassicaceae</taxon>
        <taxon>Brassiceae</taxon>
        <taxon>Brassica</taxon>
    </lineage>
</organism>
<dbReference type="InterPro" id="IPR032675">
    <property type="entry name" value="LRR_dom_sf"/>
</dbReference>
<dbReference type="InterPro" id="IPR052595">
    <property type="entry name" value="LRRC69/RLP"/>
</dbReference>
<dbReference type="SMART" id="SM00369">
    <property type="entry name" value="LRR_TYP"/>
    <property type="match status" value="7"/>
</dbReference>
<dbReference type="InterPro" id="IPR003591">
    <property type="entry name" value="Leu-rich_rpt_typical-subtyp"/>
</dbReference>
<comment type="caution">
    <text evidence="4">The sequence shown here is derived from an EMBL/GenBank/DDBJ whole genome shotgun (WGS) entry which is preliminary data.</text>
</comment>
<dbReference type="Pfam" id="PF00560">
    <property type="entry name" value="LRR_1"/>
    <property type="match status" value="1"/>
</dbReference>
<dbReference type="InterPro" id="IPR055414">
    <property type="entry name" value="LRR_R13L4/SHOC2-like"/>
</dbReference>
<sequence length="641" mass="69785">YWDGVLNLYKTQSLTLVYTVEKDGRLLELSEYHSLFFLLFIADFVGASEDPSVPLRPEGCSSRVKERVQTIFSDNTSGVVIGLDLGVNSLEGEINSSSSLFRLKINSISNLKHLNVLRLHDYNFSGLIPSSLGNLSRLANIHLSGNTSGGETPTPSFGRLNQLTSLDVDSNKLSGNFPIALLNLTKLTYLSLSYNQFTGILPPNISSLSSLENFEARQNSFFGTIPSTLFFTIPSLGTIDLADQLRSPTRYIFKNATSLRSLNLGHNHFVGKLPRSLISCSALELGTLKELTLLNLSNTLSSGTVPTELLHLTKLVSLDLSSNSLSAQKSFLNNLSQNLTNLEELNLGLVDISSEIPPNISKLSSLKSLSLDECNLNNSLVFLDLSWISLGNLPVSINNLKHLTTLKLGFCNLHGQISSSLGNLTNLSTLDLSSNFFNGHIPSSFGNLLHLTSLVISSNRLSGQIPPSFANLNQLTTLSLVSNKLSGTLPPNISALCNLETFEASENIFTGTLPSTLFNTPSLTYIDLKDNQLNAILEFGNISSPSKLERLSLGNNHFKGSLPISILSLVNLYSLDLSYYNTGMSVDFGFFLSQLKGVIDMDISYKNTTNIVDLSTIFLHLKSLSSLQLSGVHVSTAKMDV</sequence>
<evidence type="ECO:0000256" key="2">
    <source>
        <dbReference type="ARBA" id="ARBA00022737"/>
    </source>
</evidence>
<dbReference type="SMART" id="SM00365">
    <property type="entry name" value="LRR_SD22"/>
    <property type="match status" value="4"/>
</dbReference>
<feature type="non-terminal residue" evidence="4">
    <location>
        <position position="1"/>
    </location>
</feature>
<feature type="domain" description="Disease resistance R13L4/SHOC-2-like LRR" evidence="3">
    <location>
        <begin position="396"/>
        <end position="578"/>
    </location>
</feature>
<accession>A0ABQ7XCI2</accession>
<proteinExistence type="predicted"/>
<protein>
    <recommendedName>
        <fullName evidence="3">Disease resistance R13L4/SHOC-2-like LRR domain-containing protein</fullName>
    </recommendedName>
</protein>
<dbReference type="Proteomes" id="UP000824890">
    <property type="component" value="Unassembled WGS sequence"/>
</dbReference>
<dbReference type="Gene3D" id="3.80.10.10">
    <property type="entry name" value="Ribonuclease Inhibitor"/>
    <property type="match status" value="5"/>
</dbReference>
<dbReference type="PANTHER" id="PTHR48057:SF7">
    <property type="entry name" value="LEUCINE-RICH REPEAT SERINE_THREONINE-PROTEIN KINASE 1"/>
    <property type="match status" value="1"/>
</dbReference>
<dbReference type="Pfam" id="PF23598">
    <property type="entry name" value="LRR_14"/>
    <property type="match status" value="1"/>
</dbReference>
<evidence type="ECO:0000259" key="3">
    <source>
        <dbReference type="Pfam" id="PF23598"/>
    </source>
</evidence>
<keyword evidence="1" id="KW-0433">Leucine-rich repeat</keyword>
<keyword evidence="2" id="KW-0677">Repeat</keyword>
<evidence type="ECO:0000313" key="4">
    <source>
        <dbReference type="EMBL" id="KAH0853548.1"/>
    </source>
</evidence>
<evidence type="ECO:0000313" key="5">
    <source>
        <dbReference type="Proteomes" id="UP000824890"/>
    </source>
</evidence>
<name>A0ABQ7XCI2_BRANA</name>
<dbReference type="SUPFAM" id="SSF52047">
    <property type="entry name" value="RNI-like"/>
    <property type="match status" value="1"/>
</dbReference>
<dbReference type="SUPFAM" id="SSF52058">
    <property type="entry name" value="L domain-like"/>
    <property type="match status" value="1"/>
</dbReference>
<dbReference type="Pfam" id="PF13855">
    <property type="entry name" value="LRR_8"/>
    <property type="match status" value="1"/>
</dbReference>
<gene>
    <name evidence="4" type="ORF">HID58_093084</name>
</gene>
<dbReference type="PANTHER" id="PTHR48057">
    <property type="entry name" value="LEUCINE-RICH REPEAT SERINE/THREONINE-PROTEIN KINASE 1"/>
    <property type="match status" value="1"/>
</dbReference>
<dbReference type="InterPro" id="IPR001611">
    <property type="entry name" value="Leu-rich_rpt"/>
</dbReference>
<keyword evidence="5" id="KW-1185">Reference proteome</keyword>
<dbReference type="EMBL" id="JAGKQM010000755">
    <property type="protein sequence ID" value="KAH0853548.1"/>
    <property type="molecule type" value="Genomic_DNA"/>
</dbReference>
<reference evidence="4 5" key="1">
    <citation type="submission" date="2021-05" db="EMBL/GenBank/DDBJ databases">
        <title>Genome Assembly of Synthetic Allotetraploid Brassica napus Reveals Homoeologous Exchanges between Subgenomes.</title>
        <authorList>
            <person name="Davis J.T."/>
        </authorList>
    </citation>
    <scope>NUCLEOTIDE SEQUENCE [LARGE SCALE GENOMIC DNA]</scope>
    <source>
        <strain evidence="5">cv. Da-Ae</strain>
        <tissue evidence="4">Seedling</tissue>
    </source>
</reference>